<sequence length="146" mass="14966">MIYTPMSAVATAACMGCYVPLTGQSAASAGHTSYRNEYRADYEPYQPLEAIASYPVLSSLAPLSGRRAMREADAYHSGSSSAPSTAPSIAPSTASSICSDDWSSSSSNASGRSTGSWLSKAISRAVGISSTKRSSRGRPAGVAAAN</sequence>
<evidence type="ECO:0000313" key="3">
    <source>
        <dbReference type="Proteomes" id="UP000256970"/>
    </source>
</evidence>
<feature type="region of interest" description="Disordered" evidence="1">
    <location>
        <begin position="71"/>
        <end position="146"/>
    </location>
</feature>
<keyword evidence="3" id="KW-1185">Reference proteome</keyword>
<feature type="compositionally biased region" description="Low complexity" evidence="1">
    <location>
        <begin position="79"/>
        <end position="117"/>
    </location>
</feature>
<organism evidence="2 3">
    <name type="scientific">Tetradesmus obliquus</name>
    <name type="common">Green alga</name>
    <name type="synonym">Acutodesmus obliquus</name>
    <dbReference type="NCBI Taxonomy" id="3088"/>
    <lineage>
        <taxon>Eukaryota</taxon>
        <taxon>Viridiplantae</taxon>
        <taxon>Chlorophyta</taxon>
        <taxon>core chlorophytes</taxon>
        <taxon>Chlorophyceae</taxon>
        <taxon>CS clade</taxon>
        <taxon>Sphaeropleales</taxon>
        <taxon>Scenedesmaceae</taxon>
        <taxon>Tetradesmus</taxon>
    </lineage>
</organism>
<evidence type="ECO:0000313" key="2">
    <source>
        <dbReference type="EMBL" id="SZX64193.1"/>
    </source>
</evidence>
<reference evidence="2 3" key="1">
    <citation type="submission" date="2016-10" db="EMBL/GenBank/DDBJ databases">
        <authorList>
            <person name="Cai Z."/>
        </authorList>
    </citation>
    <scope>NUCLEOTIDE SEQUENCE [LARGE SCALE GENOMIC DNA]</scope>
</reference>
<evidence type="ECO:0000256" key="1">
    <source>
        <dbReference type="SAM" id="MobiDB-lite"/>
    </source>
</evidence>
<dbReference type="EMBL" id="FNXT01000373">
    <property type="protein sequence ID" value="SZX64193.1"/>
    <property type="molecule type" value="Genomic_DNA"/>
</dbReference>
<dbReference type="AlphaFoldDB" id="A0A383VGY1"/>
<proteinExistence type="predicted"/>
<name>A0A383VGY1_TETOB</name>
<accession>A0A383VGY1</accession>
<protein>
    <submittedName>
        <fullName evidence="2">Uncharacterized protein</fullName>
    </submittedName>
</protein>
<gene>
    <name evidence="2" type="ORF">BQ4739_LOCUS4714</name>
</gene>
<dbReference type="Proteomes" id="UP000256970">
    <property type="component" value="Unassembled WGS sequence"/>
</dbReference>